<protein>
    <recommendedName>
        <fullName evidence="2">Luciferase-like domain-containing protein</fullName>
    </recommendedName>
</protein>
<dbReference type="GO" id="GO:0016705">
    <property type="term" value="F:oxidoreductase activity, acting on paired donors, with incorporation or reduction of molecular oxygen"/>
    <property type="evidence" value="ECO:0007669"/>
    <property type="project" value="InterPro"/>
</dbReference>
<dbReference type="Pfam" id="PF00296">
    <property type="entry name" value="Bac_luciferase"/>
    <property type="match status" value="1"/>
</dbReference>
<evidence type="ECO:0000256" key="1">
    <source>
        <dbReference type="ARBA" id="ARBA00007789"/>
    </source>
</evidence>
<evidence type="ECO:0000259" key="2">
    <source>
        <dbReference type="Pfam" id="PF00296"/>
    </source>
</evidence>
<accession>A5IXE8</accession>
<dbReference type="PANTHER" id="PTHR30137">
    <property type="entry name" value="LUCIFERASE-LIKE MONOOXYGENASE"/>
    <property type="match status" value="1"/>
</dbReference>
<dbReference type="InterPro" id="IPR019949">
    <property type="entry name" value="CmoO-like"/>
</dbReference>
<dbReference type="InterPro" id="IPR011251">
    <property type="entry name" value="Luciferase-like_dom"/>
</dbReference>
<evidence type="ECO:0000313" key="3">
    <source>
        <dbReference type="EMBL" id="CAL58707.1"/>
    </source>
</evidence>
<feature type="domain" description="Luciferase-like" evidence="2">
    <location>
        <begin position="6"/>
        <end position="252"/>
    </location>
</feature>
<gene>
    <name evidence="3" type="ordered locus">MAG0100</name>
</gene>
<dbReference type="KEGG" id="maa:MAG0100"/>
<evidence type="ECO:0000313" key="4">
    <source>
        <dbReference type="Proteomes" id="UP000007065"/>
    </source>
</evidence>
<organism evidence="3 4">
    <name type="scientific">Mycoplasmopsis agalactiae (strain NCTC 10123 / CIP 59.7 / PG2)</name>
    <name type="common">Mycoplasma agalactiae</name>
    <dbReference type="NCBI Taxonomy" id="347257"/>
    <lineage>
        <taxon>Bacteria</taxon>
        <taxon>Bacillati</taxon>
        <taxon>Mycoplasmatota</taxon>
        <taxon>Mycoplasmoidales</taxon>
        <taxon>Metamycoplasmataceae</taxon>
        <taxon>Mycoplasmopsis</taxon>
    </lineage>
</organism>
<dbReference type="HOGENOM" id="CLU_027853_9_0_14"/>
<dbReference type="GO" id="GO:0005829">
    <property type="term" value="C:cytosol"/>
    <property type="evidence" value="ECO:0007669"/>
    <property type="project" value="TreeGrafter"/>
</dbReference>
<dbReference type="InterPro" id="IPR036661">
    <property type="entry name" value="Luciferase-like_sf"/>
</dbReference>
<dbReference type="STRING" id="347257.MAG0100"/>
<keyword evidence="4" id="KW-1185">Reference proteome</keyword>
<name>A5IXE8_MYCAP</name>
<dbReference type="RefSeq" id="WP_011949193.1">
    <property type="nucleotide sequence ID" value="NC_009497.1"/>
</dbReference>
<dbReference type="InterPro" id="IPR050766">
    <property type="entry name" value="Bact_Lucif_Oxidored"/>
</dbReference>
<sequence length="333" mass="38432">MKISILDHGLLTNQNNYKKAYKEVIELCQYVKDLNLYSFWISEQHNVNSLVISSPLILLDHLANSVSGIKLGCGGIMLANYQAYNVAEQIQTLNLLHPERFVYGFGSNIGTKETIELLKPSLTSTEYQQKIIAVNEYLNNKKKFDFRINPNINKPVDIVMLVTSEQSAIFAAQHKFKINYGWFLNPSKVYAENVINSYIEAYKTAWGENPPEVALSVNVVSGIDYESSTRNHNLIAFYRSFADPNHFAYYPPYSVFEKFVFNEEQRKNFLRLHKSIFNVFDDESMNKLNNLCENLKINHLMILPTVANINDRKRAVKNVADFYVKRGKNEKSW</sequence>
<reference evidence="4" key="1">
    <citation type="journal article" date="2007" name="PLoS Genet.">
        <title>Being pathogenic, plastic, and sexual while living with a nearly minimal bacterial genome.</title>
        <authorList>
            <person name="Sirand-Pugnet P."/>
            <person name="Lartigue C."/>
            <person name="Marenda M."/>
            <person name="Jacob D."/>
            <person name="Barre A."/>
            <person name="Barbe V."/>
            <person name="Schenowitz C."/>
            <person name="Mangenot S."/>
            <person name="Couloux A."/>
            <person name="Segurens B."/>
            <person name="de Daruvar A."/>
            <person name="Blanchard A."/>
            <person name="Citti C."/>
        </authorList>
    </citation>
    <scope>NUCLEOTIDE SEQUENCE [LARGE SCALE GENOMIC DNA]</scope>
    <source>
        <strain evidence="4">PG2</strain>
    </source>
</reference>
<dbReference type="GeneID" id="93357784"/>
<comment type="similarity">
    <text evidence="1">To bacterial alkanal monooxygenase alpha and beta chains.</text>
</comment>
<dbReference type="SUPFAM" id="SSF51679">
    <property type="entry name" value="Bacterial luciferase-like"/>
    <property type="match status" value="1"/>
</dbReference>
<proteinExistence type="predicted"/>
<dbReference type="PANTHER" id="PTHR30137:SF6">
    <property type="entry name" value="LUCIFERASE-LIKE MONOOXYGENASE"/>
    <property type="match status" value="1"/>
</dbReference>
<dbReference type="NCBIfam" id="TIGR03558">
    <property type="entry name" value="oxido_grp_1"/>
    <property type="match status" value="1"/>
</dbReference>
<dbReference type="Proteomes" id="UP000007065">
    <property type="component" value="Chromosome"/>
</dbReference>
<dbReference type="Gene3D" id="3.20.20.30">
    <property type="entry name" value="Luciferase-like domain"/>
    <property type="match status" value="1"/>
</dbReference>
<dbReference type="EMBL" id="CU179680">
    <property type="protein sequence ID" value="CAL58707.1"/>
    <property type="molecule type" value="Genomic_DNA"/>
</dbReference>
<dbReference type="AlphaFoldDB" id="A5IXE8"/>